<dbReference type="PANTHER" id="PTHR34560">
    <property type="entry name" value="POLYKETIDE CYCLASE/DEHYDRASE/LIPID TRANSPORT SUPERFAMILY PROTEIN"/>
    <property type="match status" value="1"/>
</dbReference>
<evidence type="ECO:0000313" key="3">
    <source>
        <dbReference type="Proteomes" id="UP001054889"/>
    </source>
</evidence>
<dbReference type="Proteomes" id="UP001054889">
    <property type="component" value="Unassembled WGS sequence"/>
</dbReference>
<dbReference type="EMBL" id="BQKI01000011">
    <property type="protein sequence ID" value="GJN04589.1"/>
    <property type="molecule type" value="Genomic_DNA"/>
</dbReference>
<name>A0AAV5D0V7_ELECO</name>
<feature type="region of interest" description="Disordered" evidence="1">
    <location>
        <begin position="74"/>
        <end position="99"/>
    </location>
</feature>
<reference evidence="2" key="2">
    <citation type="submission" date="2021-12" db="EMBL/GenBank/DDBJ databases">
        <title>Resequencing data analysis of finger millet.</title>
        <authorList>
            <person name="Hatakeyama M."/>
            <person name="Aluri S."/>
            <person name="Balachadran M.T."/>
            <person name="Sivarajan S.R."/>
            <person name="Poveda L."/>
            <person name="Shimizu-Inatsugi R."/>
            <person name="Schlapbach R."/>
            <person name="Sreeman S.M."/>
            <person name="Shimizu K.K."/>
        </authorList>
    </citation>
    <scope>NUCLEOTIDE SEQUENCE</scope>
</reference>
<evidence type="ECO:0000256" key="1">
    <source>
        <dbReference type="SAM" id="MobiDB-lite"/>
    </source>
</evidence>
<comment type="caution">
    <text evidence="2">The sequence shown here is derived from an EMBL/GenBank/DDBJ whole genome shotgun (WGS) entry which is preliminary data.</text>
</comment>
<reference evidence="2" key="1">
    <citation type="journal article" date="2018" name="DNA Res.">
        <title>Multiple hybrid de novo genome assembly of finger millet, an orphan allotetraploid crop.</title>
        <authorList>
            <person name="Hatakeyama M."/>
            <person name="Aluri S."/>
            <person name="Balachadran M.T."/>
            <person name="Sivarajan S.R."/>
            <person name="Patrignani A."/>
            <person name="Gruter S."/>
            <person name="Poveda L."/>
            <person name="Shimizu-Inatsugi R."/>
            <person name="Baeten J."/>
            <person name="Francoijs K.J."/>
            <person name="Nataraja K.N."/>
            <person name="Reddy Y.A.N."/>
            <person name="Phadnis S."/>
            <person name="Ravikumar R.L."/>
            <person name="Schlapbach R."/>
            <person name="Sreeman S.M."/>
            <person name="Shimizu K.K."/>
        </authorList>
    </citation>
    <scope>NUCLEOTIDE SEQUENCE</scope>
</reference>
<evidence type="ECO:0000313" key="2">
    <source>
        <dbReference type="EMBL" id="GJN04589.1"/>
    </source>
</evidence>
<gene>
    <name evidence="2" type="primary">ga22152</name>
    <name evidence="2" type="ORF">PR202_ga22152</name>
</gene>
<dbReference type="AlphaFoldDB" id="A0AAV5D0V7"/>
<proteinExistence type="predicted"/>
<organism evidence="2 3">
    <name type="scientific">Eleusine coracana subsp. coracana</name>
    <dbReference type="NCBI Taxonomy" id="191504"/>
    <lineage>
        <taxon>Eukaryota</taxon>
        <taxon>Viridiplantae</taxon>
        <taxon>Streptophyta</taxon>
        <taxon>Embryophyta</taxon>
        <taxon>Tracheophyta</taxon>
        <taxon>Spermatophyta</taxon>
        <taxon>Magnoliopsida</taxon>
        <taxon>Liliopsida</taxon>
        <taxon>Poales</taxon>
        <taxon>Poaceae</taxon>
        <taxon>PACMAD clade</taxon>
        <taxon>Chloridoideae</taxon>
        <taxon>Cynodonteae</taxon>
        <taxon>Eleusininae</taxon>
        <taxon>Eleusine</taxon>
    </lineage>
</organism>
<dbReference type="PANTHER" id="PTHR34560:SF1">
    <property type="entry name" value="START DOMAIN-CONTAINING PROTEIN"/>
    <property type="match status" value="1"/>
</dbReference>
<keyword evidence="3" id="KW-1185">Reference proteome</keyword>
<sequence>MAASPSPYPETSVAVTCLIQCTCRVVLLGPDPARPERRRWTAERKQIQRGGGVACTWFWCGVVWRMHLHARLASDGPSDRASGRGQGGSRQRPRGMEKRKRVLELRDRLDRTLALPDLAHEALLRALVKEQILASALPGGYDGGDIDLIAEARTKEVSEFLQMLNTSSDGRLSKVEGAPQKEWKVKQDTEQLRVMYREGPEGTPFHTLLLEGFADGPIDVCK</sequence>
<accession>A0AAV5D0V7</accession>
<protein>
    <submittedName>
        <fullName evidence="2">Uncharacterized protein</fullName>
    </submittedName>
</protein>